<feature type="transmembrane region" description="Helical" evidence="1">
    <location>
        <begin position="20"/>
        <end position="39"/>
    </location>
</feature>
<dbReference type="Gene3D" id="3.40.50.720">
    <property type="entry name" value="NAD(P)-binding Rossmann-like Domain"/>
    <property type="match status" value="1"/>
</dbReference>
<dbReference type="InterPro" id="IPR036291">
    <property type="entry name" value="NAD(P)-bd_dom_sf"/>
</dbReference>
<dbReference type="GO" id="GO:0008202">
    <property type="term" value="P:steroid metabolic process"/>
    <property type="evidence" value="ECO:0007669"/>
    <property type="project" value="TreeGrafter"/>
</dbReference>
<keyword evidence="1" id="KW-1133">Transmembrane helix</keyword>
<dbReference type="PANTHER" id="PTHR43313">
    <property type="entry name" value="SHORT-CHAIN DEHYDROGENASE/REDUCTASE FAMILY 9C"/>
    <property type="match status" value="1"/>
</dbReference>
<dbReference type="HOGENOM" id="CLU_010194_2_0_1"/>
<dbReference type="EMBL" id="KE560765">
    <property type="protein sequence ID" value="EPZ35736.1"/>
    <property type="molecule type" value="Genomic_DNA"/>
</dbReference>
<protein>
    <submittedName>
        <fullName evidence="2">NAD(P)-binding domain-containing protein</fullName>
    </submittedName>
</protein>
<dbReference type="AlphaFoldDB" id="A0A075AZI9"/>
<dbReference type="InterPro" id="IPR002347">
    <property type="entry name" value="SDR_fam"/>
</dbReference>
<keyword evidence="3" id="KW-1185">Reference proteome</keyword>
<dbReference type="Pfam" id="PF00106">
    <property type="entry name" value="adh_short"/>
    <property type="match status" value="1"/>
</dbReference>
<dbReference type="PANTHER" id="PTHR43313:SF1">
    <property type="entry name" value="3BETA-HYDROXYSTEROID DEHYDROGENASE DHS-16"/>
    <property type="match status" value="1"/>
</dbReference>
<proteinExistence type="predicted"/>
<keyword evidence="1" id="KW-0472">Membrane</keyword>
<name>A0A075AZI9_ROZAC</name>
<dbReference type="PRINTS" id="PR00081">
    <property type="entry name" value="GDHRDH"/>
</dbReference>
<sequence>MSLYTGFLTFIAQWINNIQFLASACFGFVVNFFNIQSYYKPIPYSAKNAIIITGCSSGIGFETSFQLAYKGFMVIAVVRKREHADILNNVHQNICPILCDVQFNEQINTMFTNVSELLRSKGANLVALIHNAGSVDFSPMECTKDDSTQEIFDTMIKGPYYLSKKFMPMLRSSGGRIVIVGSILGFSGIPLDKSMAKGSMEMMADCLRRELRPHRVSVSLVQPGRYYKLVYKIGAIKSRIWGKMFQKESQTIDETDENLRRIYSKQIESFTRLFRIMNFNAIHPMAVTRCIEHAVTSSYPMTRYLVGLDACIFYVLDFLPARFLDSLISFINIF</sequence>
<dbReference type="GO" id="GO:0016491">
    <property type="term" value="F:oxidoreductase activity"/>
    <property type="evidence" value="ECO:0007669"/>
    <property type="project" value="TreeGrafter"/>
</dbReference>
<keyword evidence="1" id="KW-0812">Transmembrane</keyword>
<evidence type="ECO:0000313" key="2">
    <source>
        <dbReference type="EMBL" id="EPZ35736.1"/>
    </source>
</evidence>
<evidence type="ECO:0000256" key="1">
    <source>
        <dbReference type="SAM" id="Phobius"/>
    </source>
</evidence>
<dbReference type="Proteomes" id="UP000030755">
    <property type="component" value="Unassembled WGS sequence"/>
</dbReference>
<evidence type="ECO:0000313" key="3">
    <source>
        <dbReference type="Proteomes" id="UP000030755"/>
    </source>
</evidence>
<gene>
    <name evidence="2" type="ORF">O9G_003354</name>
</gene>
<organism evidence="2 3">
    <name type="scientific">Rozella allomycis (strain CSF55)</name>
    <dbReference type="NCBI Taxonomy" id="988480"/>
    <lineage>
        <taxon>Eukaryota</taxon>
        <taxon>Fungi</taxon>
        <taxon>Fungi incertae sedis</taxon>
        <taxon>Cryptomycota</taxon>
        <taxon>Cryptomycota incertae sedis</taxon>
        <taxon>Rozella</taxon>
    </lineage>
</organism>
<accession>A0A075AZI9</accession>
<dbReference type="STRING" id="988480.A0A075AZI9"/>
<dbReference type="OMA" id="ITKMESY"/>
<reference evidence="2 3" key="1">
    <citation type="journal article" date="2013" name="Curr. Biol.">
        <title>Shared signatures of parasitism and phylogenomics unite Cryptomycota and microsporidia.</title>
        <authorList>
            <person name="James T.Y."/>
            <person name="Pelin A."/>
            <person name="Bonen L."/>
            <person name="Ahrendt S."/>
            <person name="Sain D."/>
            <person name="Corradi N."/>
            <person name="Stajich J.E."/>
        </authorList>
    </citation>
    <scope>NUCLEOTIDE SEQUENCE [LARGE SCALE GENOMIC DNA]</scope>
    <source>
        <strain evidence="2 3">CSF55</strain>
    </source>
</reference>
<dbReference type="OrthoDB" id="498125at2759"/>
<dbReference type="SUPFAM" id="SSF51735">
    <property type="entry name" value="NAD(P)-binding Rossmann-fold domains"/>
    <property type="match status" value="1"/>
</dbReference>
<feature type="transmembrane region" description="Helical" evidence="1">
    <location>
        <begin position="173"/>
        <end position="191"/>
    </location>
</feature>